<proteinExistence type="predicted"/>
<evidence type="ECO:0000313" key="1">
    <source>
        <dbReference type="EMBL" id="KAL0357400.1"/>
    </source>
</evidence>
<name>A0AAW2PQJ7_9LAMI</name>
<dbReference type="AlphaFoldDB" id="A0AAW2PQJ7"/>
<accession>A0AAW2PQJ7</accession>
<organism evidence="1">
    <name type="scientific">Sesamum calycinum</name>
    <dbReference type="NCBI Taxonomy" id="2727403"/>
    <lineage>
        <taxon>Eukaryota</taxon>
        <taxon>Viridiplantae</taxon>
        <taxon>Streptophyta</taxon>
        <taxon>Embryophyta</taxon>
        <taxon>Tracheophyta</taxon>
        <taxon>Spermatophyta</taxon>
        <taxon>Magnoliopsida</taxon>
        <taxon>eudicotyledons</taxon>
        <taxon>Gunneridae</taxon>
        <taxon>Pentapetalae</taxon>
        <taxon>asterids</taxon>
        <taxon>lamiids</taxon>
        <taxon>Lamiales</taxon>
        <taxon>Pedaliaceae</taxon>
        <taxon>Sesamum</taxon>
    </lineage>
</organism>
<sequence length="191" mass="22145">MLRLKEKLFCLKQRLRQWNKSMFGDILQHFHAAEEAVKATELHGTTKWGFFFALDVVQTLLSSTQSEGLCLAPSKEKVRRVVFDMDTSSVARPNGFNPVFYQQCWEVIKHDILAAVLDFFEGTPRPKSFTVTSILLIPKVRTPTLWRDFRPIYLCKNDRNVALKLDMAKAYDTVDWDFLQAMLVQLDFPPL</sequence>
<gene>
    <name evidence="1" type="ORF">Scaly_1425700</name>
</gene>
<reference evidence="1" key="1">
    <citation type="submission" date="2020-06" db="EMBL/GenBank/DDBJ databases">
        <authorList>
            <person name="Li T."/>
            <person name="Hu X."/>
            <person name="Zhang T."/>
            <person name="Song X."/>
            <person name="Zhang H."/>
            <person name="Dai N."/>
            <person name="Sheng W."/>
            <person name="Hou X."/>
            <person name="Wei L."/>
        </authorList>
    </citation>
    <scope>NUCLEOTIDE SEQUENCE</scope>
    <source>
        <strain evidence="1">KEN8</strain>
        <tissue evidence="1">Leaf</tissue>
    </source>
</reference>
<reference evidence="1" key="2">
    <citation type="journal article" date="2024" name="Plant">
        <title>Genomic evolution and insights into agronomic trait innovations of Sesamum species.</title>
        <authorList>
            <person name="Miao H."/>
            <person name="Wang L."/>
            <person name="Qu L."/>
            <person name="Liu H."/>
            <person name="Sun Y."/>
            <person name="Le M."/>
            <person name="Wang Q."/>
            <person name="Wei S."/>
            <person name="Zheng Y."/>
            <person name="Lin W."/>
            <person name="Duan Y."/>
            <person name="Cao H."/>
            <person name="Xiong S."/>
            <person name="Wang X."/>
            <person name="Wei L."/>
            <person name="Li C."/>
            <person name="Ma Q."/>
            <person name="Ju M."/>
            <person name="Zhao R."/>
            <person name="Li G."/>
            <person name="Mu C."/>
            <person name="Tian Q."/>
            <person name="Mei H."/>
            <person name="Zhang T."/>
            <person name="Gao T."/>
            <person name="Zhang H."/>
        </authorList>
    </citation>
    <scope>NUCLEOTIDE SEQUENCE</scope>
    <source>
        <strain evidence="1">KEN8</strain>
    </source>
</reference>
<dbReference type="EMBL" id="JACGWM010000008">
    <property type="protein sequence ID" value="KAL0357400.1"/>
    <property type="molecule type" value="Genomic_DNA"/>
</dbReference>
<comment type="caution">
    <text evidence="1">The sequence shown here is derived from an EMBL/GenBank/DDBJ whole genome shotgun (WGS) entry which is preliminary data.</text>
</comment>
<evidence type="ECO:0008006" key="2">
    <source>
        <dbReference type="Google" id="ProtNLM"/>
    </source>
</evidence>
<protein>
    <recommendedName>
        <fullName evidence="2">Reverse transcriptase domain-containing protein</fullName>
    </recommendedName>
</protein>